<dbReference type="GeneID" id="4782289"/>
<dbReference type="EnsemblBacteria" id="ABM80950">
    <property type="protein sequence ID" value="ABM80950"/>
    <property type="gene ID" value="Hbut_1107"/>
</dbReference>
<reference evidence="1 2" key="1">
    <citation type="journal article" date="2007" name="Archaea">
        <title>The genome of Hyperthermus butylicus: a sulfur-reducing, peptide fermenting, neutrophilic Crenarchaeote growing up to 108 degrees C.</title>
        <authorList>
            <person name="Brugger K."/>
            <person name="Chen L."/>
            <person name="Stark M."/>
            <person name="Zibat A."/>
            <person name="Redder P."/>
            <person name="Ruepp A."/>
            <person name="Awayez M."/>
            <person name="She Q."/>
            <person name="Garrett R.A."/>
            <person name="Klenk H.P."/>
        </authorList>
    </citation>
    <scope>NUCLEOTIDE SEQUENCE [LARGE SCALE GENOMIC DNA]</scope>
    <source>
        <strain evidence="2">DSM 5456 / JCM 9403 / PLM1-5</strain>
    </source>
</reference>
<gene>
    <name evidence="1" type="ordered locus">Hbut_1107</name>
</gene>
<dbReference type="PANTHER" id="PTHR35517:SF1">
    <property type="entry name" value="PROTEIN ARGININE N-METHYLTRANSFERASE SFM1"/>
    <property type="match status" value="1"/>
</dbReference>
<dbReference type="RefSeq" id="WP_011822268.1">
    <property type="nucleotide sequence ID" value="NC_008818.1"/>
</dbReference>
<evidence type="ECO:0000313" key="1">
    <source>
        <dbReference type="EMBL" id="ABM80950.1"/>
    </source>
</evidence>
<dbReference type="PANTHER" id="PTHR35517">
    <property type="entry name" value="PROTEIN ARGININE N-METHYLTRANSFERASE SFM1"/>
    <property type="match status" value="1"/>
</dbReference>
<dbReference type="GO" id="GO:0035241">
    <property type="term" value="F:protein-arginine omega-N monomethyltransferase activity"/>
    <property type="evidence" value="ECO:0007669"/>
    <property type="project" value="TreeGrafter"/>
</dbReference>
<dbReference type="Pfam" id="PF04252">
    <property type="entry name" value="SFM1-like"/>
    <property type="match status" value="1"/>
</dbReference>
<dbReference type="AlphaFoldDB" id="A2BLT9"/>
<evidence type="ECO:0000313" key="2">
    <source>
        <dbReference type="Proteomes" id="UP000002593"/>
    </source>
</evidence>
<dbReference type="Proteomes" id="UP000002593">
    <property type="component" value="Chromosome"/>
</dbReference>
<dbReference type="CDD" id="cd18090">
    <property type="entry name" value="Arginine_MT_Sfm1"/>
    <property type="match status" value="1"/>
</dbReference>
<accession>A2BLT9</accession>
<organism evidence="1 2">
    <name type="scientific">Hyperthermus butylicus (strain DSM 5456 / JCM 9403 / PLM1-5)</name>
    <dbReference type="NCBI Taxonomy" id="415426"/>
    <lineage>
        <taxon>Archaea</taxon>
        <taxon>Thermoproteota</taxon>
        <taxon>Thermoprotei</taxon>
        <taxon>Desulfurococcales</taxon>
        <taxon>Pyrodictiaceae</taxon>
        <taxon>Hyperthermus</taxon>
    </lineage>
</organism>
<proteinExistence type="predicted"/>
<dbReference type="KEGG" id="hbu:Hbut_1107"/>
<dbReference type="EMBL" id="CP000493">
    <property type="protein sequence ID" value="ABM80950.1"/>
    <property type="molecule type" value="Genomic_DNA"/>
</dbReference>
<name>A2BLT9_HYPBU</name>
<dbReference type="STRING" id="415426.Hbut_1107"/>
<dbReference type="HOGENOM" id="CLU_080487_1_0_2"/>
<dbReference type="eggNOG" id="arCOG00968">
    <property type="taxonomic scope" value="Archaea"/>
</dbReference>
<protein>
    <submittedName>
        <fullName evidence="1">Conserved archaeal protein</fullName>
    </submittedName>
</protein>
<dbReference type="OrthoDB" id="18248at2157"/>
<sequence>MKRREKPLIVIEHLEPVLSRWILAEYRHAARLAHGRLVFTNAGRCCKELSMIAPCYEKSIVELEGTLYTSRSNVIILDPQAEKLLDPQEAANAEAIVIGGILGDHPPRGRTRELLTRRASGMKARSLGPHQFSIDGAVYAAVKTLEGVAPDRLEVVLNPVVSIDLGDLGVIEVELPYAYPKVNGEPLMAPELRELLAAGLALEELREIKGQGLPSCWQLLPTNGATAPSQG</sequence>
<dbReference type="InterPro" id="IPR007364">
    <property type="entry name" value="SFM1-like"/>
</dbReference>
<keyword evidence="2" id="KW-1185">Reference proteome</keyword>